<protein>
    <submittedName>
        <fullName evidence="1">Uncharacterized protein</fullName>
    </submittedName>
</protein>
<dbReference type="AlphaFoldDB" id="A0A382KLT0"/>
<organism evidence="1">
    <name type="scientific">marine metagenome</name>
    <dbReference type="NCBI Taxonomy" id="408172"/>
    <lineage>
        <taxon>unclassified sequences</taxon>
        <taxon>metagenomes</taxon>
        <taxon>ecological metagenomes</taxon>
    </lineage>
</organism>
<name>A0A382KLT0_9ZZZZ</name>
<proteinExistence type="predicted"/>
<dbReference type="EMBL" id="UINC01080969">
    <property type="protein sequence ID" value="SVC24403.1"/>
    <property type="molecule type" value="Genomic_DNA"/>
</dbReference>
<accession>A0A382KLT0</accession>
<reference evidence="1" key="1">
    <citation type="submission" date="2018-05" db="EMBL/GenBank/DDBJ databases">
        <authorList>
            <person name="Lanie J.A."/>
            <person name="Ng W.-L."/>
            <person name="Kazmierczak K.M."/>
            <person name="Andrzejewski T.M."/>
            <person name="Davidsen T.M."/>
            <person name="Wayne K.J."/>
            <person name="Tettelin H."/>
            <person name="Glass J.I."/>
            <person name="Rusch D."/>
            <person name="Podicherti R."/>
            <person name="Tsui H.-C.T."/>
            <person name="Winkler M.E."/>
        </authorList>
    </citation>
    <scope>NUCLEOTIDE SEQUENCE</scope>
</reference>
<evidence type="ECO:0000313" key="1">
    <source>
        <dbReference type="EMBL" id="SVC24403.1"/>
    </source>
</evidence>
<sequence length="60" mass="6583">MLTNRAVLIDHLFHKVADIITVRQSGGRTHIACGQDTLVLYNDAPTAASIASCSFRDFIH</sequence>
<gene>
    <name evidence="1" type="ORF">METZ01_LOCUS277257</name>
</gene>